<reference evidence="2 3" key="3">
    <citation type="submission" date="2020-02" db="EMBL/GenBank/DDBJ databases">
        <title>Newly sequenced genome of strain CSTR1 showed variability in Candidatus Kuenenia stuttgartiensis genomes.</title>
        <authorList>
            <person name="Ding C."/>
            <person name="Adrian L."/>
        </authorList>
    </citation>
    <scope>NUCLEOTIDE SEQUENCE [LARGE SCALE GENOMIC DNA]</scope>
    <source>
        <strain evidence="2 3">CSTR1</strain>
    </source>
</reference>
<name>Q1PZ29_KUEST</name>
<reference evidence="1" key="1">
    <citation type="journal article" date="2006" name="Nature">
        <title>Deciphering the evolution and metabolism of an anammox bacterium from a community genome.</title>
        <authorList>
            <person name="Strous M."/>
            <person name="Pelletier E."/>
            <person name="Mangenot S."/>
            <person name="Rattei T."/>
            <person name="Lehner A."/>
            <person name="Taylor M.W."/>
            <person name="Horn M."/>
            <person name="Daims H."/>
            <person name="Bartol-Mavel D."/>
            <person name="Wincker P."/>
            <person name="Barbe V."/>
            <person name="Fonknechten N."/>
            <person name="Vallenet D."/>
            <person name="Segurens B."/>
            <person name="Schenowitz-Truong C."/>
            <person name="Medigue C."/>
            <person name="Collingro A."/>
            <person name="Snel B."/>
            <person name="Dutilh B.E."/>
            <person name="OpDenCamp H.J.M."/>
            <person name="vanDerDrift C."/>
            <person name="Cirpus I."/>
            <person name="vanDePas-Schoonen K.T."/>
            <person name="Harhangi H.R."/>
            <person name="vanNiftrik L."/>
            <person name="Schmid M."/>
            <person name="Keltjens J."/>
            <person name="vanDeVossenberg J."/>
            <person name="Kartal B."/>
            <person name="Meier H."/>
            <person name="Frishman D."/>
            <person name="Huynen M.A."/>
            <person name="Mewes H."/>
            <person name="Weissenbach J."/>
            <person name="Jetten M.S.M."/>
            <person name="Wagner M."/>
            <person name="LePaslier D."/>
        </authorList>
    </citation>
    <scope>NUCLEOTIDE SEQUENCE</scope>
</reference>
<accession>Q1PZ29</accession>
<evidence type="ECO:0000313" key="1">
    <source>
        <dbReference type="EMBL" id="CAJ72343.1"/>
    </source>
</evidence>
<sequence>MYSRFFVTSHFSRMKREYRTAEQGISNYEVFLSFDIHFFRCSLLIGQRRVVHPA</sequence>
<dbReference type="AlphaFoldDB" id="Q1PZ29"/>
<reference evidence="1" key="2">
    <citation type="submission" date="2006-01" db="EMBL/GenBank/DDBJ databases">
        <authorList>
            <person name="Genoscope"/>
        </authorList>
    </citation>
    <scope>NUCLEOTIDE SEQUENCE</scope>
</reference>
<dbReference type="EMBL" id="CP049055">
    <property type="protein sequence ID" value="QII10291.1"/>
    <property type="molecule type" value="Genomic_DNA"/>
</dbReference>
<gene>
    <name evidence="2" type="ORF">KsCSTR_09120</name>
    <name evidence="1" type="ORF">kustd1598</name>
</gene>
<organism evidence="1">
    <name type="scientific">Kuenenia stuttgartiensis</name>
    <dbReference type="NCBI Taxonomy" id="174633"/>
    <lineage>
        <taxon>Bacteria</taxon>
        <taxon>Pseudomonadati</taxon>
        <taxon>Planctomycetota</taxon>
        <taxon>Candidatus Brocadiia</taxon>
        <taxon>Candidatus Brocadiales</taxon>
        <taxon>Candidatus Brocadiaceae</taxon>
        <taxon>Candidatus Kuenenia</taxon>
    </lineage>
</organism>
<evidence type="ECO:0000313" key="3">
    <source>
        <dbReference type="Proteomes" id="UP000501926"/>
    </source>
</evidence>
<dbReference type="EMBL" id="CT573072">
    <property type="protein sequence ID" value="CAJ72343.1"/>
    <property type="molecule type" value="Genomic_DNA"/>
</dbReference>
<protein>
    <submittedName>
        <fullName evidence="1">Uncharacterized protein</fullName>
    </submittedName>
</protein>
<proteinExistence type="predicted"/>
<dbReference type="Proteomes" id="UP000501926">
    <property type="component" value="Chromosome"/>
</dbReference>
<evidence type="ECO:0000313" key="2">
    <source>
        <dbReference type="EMBL" id="QII10291.1"/>
    </source>
</evidence>